<keyword evidence="2" id="KW-0540">Nuclease</keyword>
<evidence type="ECO:0000256" key="2">
    <source>
        <dbReference type="RuleBase" id="RU367113"/>
    </source>
</evidence>
<dbReference type="InterPro" id="IPR013961">
    <property type="entry name" value="RAI1"/>
</dbReference>
<comment type="similarity">
    <text evidence="1 2">Belongs to the DXO/Dom3Z family.</text>
</comment>
<organism evidence="4 5">
    <name type="scientific">Penaeus vannamei</name>
    <name type="common">Whiteleg shrimp</name>
    <name type="synonym">Litopenaeus vannamei</name>
    <dbReference type="NCBI Taxonomy" id="6689"/>
    <lineage>
        <taxon>Eukaryota</taxon>
        <taxon>Metazoa</taxon>
        <taxon>Ecdysozoa</taxon>
        <taxon>Arthropoda</taxon>
        <taxon>Crustacea</taxon>
        <taxon>Multicrustacea</taxon>
        <taxon>Malacostraca</taxon>
        <taxon>Eumalacostraca</taxon>
        <taxon>Eucarida</taxon>
        <taxon>Decapoda</taxon>
        <taxon>Dendrobranchiata</taxon>
        <taxon>Penaeoidea</taxon>
        <taxon>Penaeidae</taxon>
        <taxon>Penaeus</taxon>
    </lineage>
</organism>
<keyword evidence="2" id="KW-0539">Nucleus</keyword>
<dbReference type="PANTHER" id="PTHR12395">
    <property type="entry name" value="DOM-3 RELATED"/>
    <property type="match status" value="1"/>
</dbReference>
<dbReference type="GO" id="GO:0003723">
    <property type="term" value="F:RNA binding"/>
    <property type="evidence" value="ECO:0007669"/>
    <property type="project" value="UniProtKB-KW"/>
</dbReference>
<name>A0A423SMK5_PENVA</name>
<dbReference type="GO" id="GO:0046872">
    <property type="term" value="F:metal ion binding"/>
    <property type="evidence" value="ECO:0007669"/>
    <property type="project" value="UniProtKB-KW"/>
</dbReference>
<dbReference type="Proteomes" id="UP000283509">
    <property type="component" value="Unassembled WGS sequence"/>
</dbReference>
<dbReference type="InterPro" id="IPR039039">
    <property type="entry name" value="RAI1-like_fam"/>
</dbReference>
<comment type="function">
    <text evidence="2">Decapping enzyme for NAD-capped RNAs: specifically hydrolyzes the nicotinamide adenine dinucleotide (NAD) cap from a subset of RNAs by removing the entire NAD moiety from the 5'-end of an NAD-capped RNA.</text>
</comment>
<dbReference type="GO" id="GO:0005634">
    <property type="term" value="C:nucleus"/>
    <property type="evidence" value="ECO:0007669"/>
    <property type="project" value="UniProtKB-SubCell"/>
</dbReference>
<reference evidence="4 5" key="2">
    <citation type="submission" date="2019-01" db="EMBL/GenBank/DDBJ databases">
        <title>The decoding of complex shrimp genome reveals the adaptation for benthos swimmer, frequently molting mechanism and breeding impact on genome.</title>
        <authorList>
            <person name="Sun Y."/>
            <person name="Gao Y."/>
            <person name="Yu Y."/>
        </authorList>
    </citation>
    <scope>NUCLEOTIDE SEQUENCE [LARGE SCALE GENOMIC DNA]</scope>
    <source>
        <tissue evidence="4">Muscle</tissue>
    </source>
</reference>
<keyword evidence="2" id="KW-0479">Metal-binding</keyword>
<keyword evidence="2" id="KW-0694">RNA-binding</keyword>
<comment type="cofactor">
    <cofactor evidence="2">
        <name>a divalent metal cation</name>
        <dbReference type="ChEBI" id="CHEBI:60240"/>
    </cofactor>
</comment>
<dbReference type="GO" id="GO:0034353">
    <property type="term" value="F:mRNA 5'-diphosphatase activity"/>
    <property type="evidence" value="ECO:0007669"/>
    <property type="project" value="TreeGrafter"/>
</dbReference>
<dbReference type="GO" id="GO:0000956">
    <property type="term" value="P:nuclear-transcribed mRNA catabolic process"/>
    <property type="evidence" value="ECO:0007669"/>
    <property type="project" value="TreeGrafter"/>
</dbReference>
<evidence type="ECO:0000313" key="5">
    <source>
        <dbReference type="Proteomes" id="UP000283509"/>
    </source>
</evidence>
<evidence type="ECO:0000259" key="3">
    <source>
        <dbReference type="Pfam" id="PF08652"/>
    </source>
</evidence>
<evidence type="ECO:0000313" key="4">
    <source>
        <dbReference type="EMBL" id="ROT65432.1"/>
    </source>
</evidence>
<dbReference type="GO" id="GO:0000166">
    <property type="term" value="F:nucleotide binding"/>
    <property type="evidence" value="ECO:0007669"/>
    <property type="project" value="UniProtKB-KW"/>
</dbReference>
<comment type="subcellular location">
    <subcellularLocation>
        <location evidence="2">Nucleus</location>
    </subcellularLocation>
</comment>
<comment type="caution">
    <text evidence="4">The sequence shown here is derived from an EMBL/GenBank/DDBJ whole genome shotgun (WGS) entry which is preliminary data.</text>
</comment>
<evidence type="ECO:0000256" key="1">
    <source>
        <dbReference type="ARBA" id="ARBA00006562"/>
    </source>
</evidence>
<reference evidence="4 5" key="1">
    <citation type="submission" date="2018-04" db="EMBL/GenBank/DDBJ databases">
        <authorList>
            <person name="Zhang X."/>
            <person name="Yuan J."/>
            <person name="Li F."/>
            <person name="Xiang J."/>
        </authorList>
    </citation>
    <scope>NUCLEOTIDE SEQUENCE [LARGE SCALE GENOMIC DNA]</scope>
    <source>
        <tissue evidence="4">Muscle</tissue>
    </source>
</reference>
<dbReference type="STRING" id="6689.A0A423SMK5"/>
<dbReference type="OrthoDB" id="6351607at2759"/>
<protein>
    <recommendedName>
        <fullName evidence="2">Decapping nuclease</fullName>
        <ecNumber evidence="2">3.6.1.-</ecNumber>
    </recommendedName>
</protein>
<keyword evidence="2" id="KW-0547">Nucleotide-binding</keyword>
<dbReference type="AlphaFoldDB" id="A0A423SMK5"/>
<accession>A0A423SMK5</accession>
<dbReference type="GO" id="GO:0110155">
    <property type="term" value="P:NAD-cap decapping"/>
    <property type="evidence" value="ECO:0007669"/>
    <property type="project" value="TreeGrafter"/>
</dbReference>
<gene>
    <name evidence="4" type="ORF">C7M84_016600</name>
</gene>
<keyword evidence="5" id="KW-1185">Reference proteome</keyword>
<proteinExistence type="inferred from homology"/>
<keyword evidence="2" id="KW-0378">Hydrolase</keyword>
<dbReference type="Pfam" id="PF08652">
    <property type="entry name" value="RAI1"/>
    <property type="match status" value="1"/>
</dbReference>
<dbReference type="PANTHER" id="PTHR12395:SF9">
    <property type="entry name" value="DECAPPING AND EXORIBONUCLEASE PROTEIN"/>
    <property type="match status" value="1"/>
</dbReference>
<feature type="domain" description="RAI1-like" evidence="3">
    <location>
        <begin position="1"/>
        <end position="236"/>
    </location>
</feature>
<dbReference type="EMBL" id="QCYY01003085">
    <property type="protein sequence ID" value="ROT65432.1"/>
    <property type="molecule type" value="Genomic_DNA"/>
</dbReference>
<dbReference type="GO" id="GO:0004518">
    <property type="term" value="F:nuclease activity"/>
    <property type="evidence" value="ECO:0007669"/>
    <property type="project" value="UniProtKB-KW"/>
</dbReference>
<dbReference type="EC" id="3.6.1.-" evidence="2"/>
<dbReference type="GO" id="GO:0005829">
    <property type="term" value="C:cytosol"/>
    <property type="evidence" value="ECO:0007669"/>
    <property type="project" value="TreeGrafter"/>
</dbReference>
<sequence>MRGTLKQICRSPYTPRDSWAIHVAEFQGSFYIVPAPSEPKADPRPTGRKPKRELWGNKFEQYLKGDPDDILDPNKEYRSVLKLSVGQFSLLFSPEVDCADPDLYREDHKDMGAFVLVKALRDETKMNFQFYKQSRLSDWWLDNKLVGIPRIIVGHFTQGGIVHSIELLKTEELPALGENEWDPNVYINFLVRFLKFMKQKVMEDTAAVYKFERRPMGHIYCSKLKKSDSVFLPLWYTQKLFTKEKTGEENTEAT</sequence>